<gene>
    <name evidence="2" type="primary">adck1</name>
    <name evidence="2" type="ORF">SNAT2548_LOCUS1230</name>
</gene>
<evidence type="ECO:0000256" key="1">
    <source>
        <dbReference type="SAM" id="MobiDB-lite"/>
    </source>
</evidence>
<comment type="caution">
    <text evidence="2">The sequence shown here is derived from an EMBL/GenBank/DDBJ whole genome shotgun (WGS) entry which is preliminary data.</text>
</comment>
<evidence type="ECO:0000313" key="2">
    <source>
        <dbReference type="EMBL" id="CAE6941680.1"/>
    </source>
</evidence>
<feature type="region of interest" description="Disordered" evidence="1">
    <location>
        <begin position="94"/>
        <end position="123"/>
    </location>
</feature>
<name>A0A812H7N4_9DINO</name>
<dbReference type="AlphaFoldDB" id="A0A812H7N4"/>
<feature type="compositionally biased region" description="Low complexity" evidence="1">
    <location>
        <begin position="187"/>
        <end position="196"/>
    </location>
</feature>
<feature type="compositionally biased region" description="Basic and acidic residues" evidence="1">
    <location>
        <begin position="161"/>
        <end position="183"/>
    </location>
</feature>
<feature type="region of interest" description="Disordered" evidence="1">
    <location>
        <begin position="146"/>
        <end position="196"/>
    </location>
</feature>
<sequence length="214" mass="22922">MTISYSSQRGTVWVSAAAFEKSAFSGPVDRRQALHICCDFAPPWHPPSRWPNDGLRRVGDVCDDDEAPVTQRFVEVAEDSDDEYEQLQEALRQSRLQKPGGEGSSSSSSSQASPQARALQELAGCSFEEAEKALQTFGSADAAADALLGGMAEPPLRAHAKHEEPRAETRKRPAEFEAGEWAKKPMSAPTGGASASGAFAQRLSCAPASIDLDD</sequence>
<proteinExistence type="predicted"/>
<accession>A0A812H7N4</accession>
<evidence type="ECO:0000313" key="3">
    <source>
        <dbReference type="Proteomes" id="UP000604046"/>
    </source>
</evidence>
<reference evidence="2" key="1">
    <citation type="submission" date="2021-02" db="EMBL/GenBank/DDBJ databases">
        <authorList>
            <person name="Dougan E. K."/>
            <person name="Rhodes N."/>
            <person name="Thang M."/>
            <person name="Chan C."/>
        </authorList>
    </citation>
    <scope>NUCLEOTIDE SEQUENCE</scope>
</reference>
<dbReference type="OrthoDB" id="436976at2759"/>
<dbReference type="EMBL" id="CAJNDS010000066">
    <property type="protein sequence ID" value="CAE6941680.1"/>
    <property type="molecule type" value="Genomic_DNA"/>
</dbReference>
<dbReference type="Proteomes" id="UP000604046">
    <property type="component" value="Unassembled WGS sequence"/>
</dbReference>
<keyword evidence="3" id="KW-1185">Reference proteome</keyword>
<organism evidence="2 3">
    <name type="scientific">Symbiodinium natans</name>
    <dbReference type="NCBI Taxonomy" id="878477"/>
    <lineage>
        <taxon>Eukaryota</taxon>
        <taxon>Sar</taxon>
        <taxon>Alveolata</taxon>
        <taxon>Dinophyceae</taxon>
        <taxon>Suessiales</taxon>
        <taxon>Symbiodiniaceae</taxon>
        <taxon>Symbiodinium</taxon>
    </lineage>
</organism>
<protein>
    <submittedName>
        <fullName evidence="2">Adck1 protein</fullName>
    </submittedName>
</protein>